<feature type="region of interest" description="Disordered" evidence="1">
    <location>
        <begin position="1"/>
        <end position="54"/>
    </location>
</feature>
<dbReference type="InterPro" id="IPR035892">
    <property type="entry name" value="C2_domain_sf"/>
</dbReference>
<dbReference type="SUPFAM" id="SSF49562">
    <property type="entry name" value="C2 domain (Calcium/lipid-binding domain, CaLB)"/>
    <property type="match status" value="1"/>
</dbReference>
<proteinExistence type="predicted"/>
<evidence type="ECO:0000313" key="4">
    <source>
        <dbReference type="Proteomes" id="UP000268162"/>
    </source>
</evidence>
<dbReference type="EMBL" id="ML003813">
    <property type="protein sequence ID" value="RKP33494.1"/>
    <property type="molecule type" value="Genomic_DNA"/>
</dbReference>
<dbReference type="AlphaFoldDB" id="A0A4P9ZJU0"/>
<evidence type="ECO:0000313" key="3">
    <source>
        <dbReference type="EMBL" id="RKP33494.1"/>
    </source>
</evidence>
<feature type="compositionally biased region" description="Low complexity" evidence="1">
    <location>
        <begin position="1"/>
        <end position="11"/>
    </location>
</feature>
<evidence type="ECO:0000259" key="2">
    <source>
        <dbReference type="Pfam" id="PF00168"/>
    </source>
</evidence>
<dbReference type="Gene3D" id="2.60.40.150">
    <property type="entry name" value="C2 domain"/>
    <property type="match status" value="1"/>
</dbReference>
<evidence type="ECO:0000256" key="1">
    <source>
        <dbReference type="SAM" id="MobiDB-lite"/>
    </source>
</evidence>
<name>A0A4P9ZJU0_9FUNG</name>
<feature type="compositionally biased region" description="Polar residues" evidence="1">
    <location>
        <begin position="20"/>
        <end position="29"/>
    </location>
</feature>
<gene>
    <name evidence="3" type="ORF">BJ085DRAFT_38981</name>
</gene>
<dbReference type="Proteomes" id="UP000268162">
    <property type="component" value="Unassembled WGS sequence"/>
</dbReference>
<organism evidence="3 4">
    <name type="scientific">Dimargaris cristalligena</name>
    <dbReference type="NCBI Taxonomy" id="215637"/>
    <lineage>
        <taxon>Eukaryota</taxon>
        <taxon>Fungi</taxon>
        <taxon>Fungi incertae sedis</taxon>
        <taxon>Zoopagomycota</taxon>
        <taxon>Kickxellomycotina</taxon>
        <taxon>Dimargaritomycetes</taxon>
        <taxon>Dimargaritales</taxon>
        <taxon>Dimargaritaceae</taxon>
        <taxon>Dimargaris</taxon>
    </lineage>
</organism>
<keyword evidence="4" id="KW-1185">Reference proteome</keyword>
<dbReference type="InterPro" id="IPR000008">
    <property type="entry name" value="C2_dom"/>
</dbReference>
<sequence>MGDPPAASSPSVPRPSPSATFTDAASGRSSPFRGQPPKLLATHSSSSSTLAEPAVGTTVVHAQGRPLSPTNRPPEFGKMHLFALRLLLNVPVKRPYLILTLGDQVFQTSVSDRATGEWNEGFEFLITYHTQLFGTCQLDLWDSVTLLPDRHIGRAEIKLALLDGLPADFTR</sequence>
<protein>
    <recommendedName>
        <fullName evidence="2">C2 domain-containing protein</fullName>
    </recommendedName>
</protein>
<accession>A0A4P9ZJU0</accession>
<dbReference type="Pfam" id="PF00168">
    <property type="entry name" value="C2"/>
    <property type="match status" value="1"/>
</dbReference>
<feature type="domain" description="C2" evidence="2">
    <location>
        <begin position="94"/>
        <end position="161"/>
    </location>
</feature>
<reference evidence="4" key="1">
    <citation type="journal article" date="2018" name="Nat. Microbiol.">
        <title>Leveraging single-cell genomics to expand the fungal tree of life.</title>
        <authorList>
            <person name="Ahrendt S.R."/>
            <person name="Quandt C.A."/>
            <person name="Ciobanu D."/>
            <person name="Clum A."/>
            <person name="Salamov A."/>
            <person name="Andreopoulos B."/>
            <person name="Cheng J.F."/>
            <person name="Woyke T."/>
            <person name="Pelin A."/>
            <person name="Henrissat B."/>
            <person name="Reynolds N.K."/>
            <person name="Benny G.L."/>
            <person name="Smith M.E."/>
            <person name="James T.Y."/>
            <person name="Grigoriev I.V."/>
        </authorList>
    </citation>
    <scope>NUCLEOTIDE SEQUENCE [LARGE SCALE GENOMIC DNA]</scope>
    <source>
        <strain evidence="4">RSA 468</strain>
    </source>
</reference>